<dbReference type="AlphaFoldDB" id="A0A183FDV1"/>
<evidence type="ECO:0000313" key="3">
    <source>
        <dbReference type="Proteomes" id="UP000050761"/>
    </source>
</evidence>
<protein>
    <submittedName>
        <fullName evidence="2 4">Uncharacterized protein</fullName>
    </submittedName>
</protein>
<gene>
    <name evidence="2" type="ORF">HPBE_LOCUS4469</name>
</gene>
<proteinExistence type="predicted"/>
<evidence type="ECO:0000313" key="2">
    <source>
        <dbReference type="EMBL" id="VDO61354.1"/>
    </source>
</evidence>
<feature type="region of interest" description="Disordered" evidence="1">
    <location>
        <begin position="1"/>
        <end position="38"/>
    </location>
</feature>
<evidence type="ECO:0000256" key="1">
    <source>
        <dbReference type="SAM" id="MobiDB-lite"/>
    </source>
</evidence>
<dbReference type="EMBL" id="UZAH01025319">
    <property type="protein sequence ID" value="VDO61354.1"/>
    <property type="molecule type" value="Genomic_DNA"/>
</dbReference>
<dbReference type="WBParaSite" id="HPBE_0000446801-mRNA-1">
    <property type="protein sequence ID" value="HPBE_0000446801-mRNA-1"/>
    <property type="gene ID" value="HPBE_0000446801"/>
</dbReference>
<keyword evidence="3" id="KW-1185">Reference proteome</keyword>
<reference evidence="2 3" key="1">
    <citation type="submission" date="2018-11" db="EMBL/GenBank/DDBJ databases">
        <authorList>
            <consortium name="Pathogen Informatics"/>
        </authorList>
    </citation>
    <scope>NUCLEOTIDE SEQUENCE [LARGE SCALE GENOMIC DNA]</scope>
</reference>
<feature type="compositionally biased region" description="Basic and acidic residues" evidence="1">
    <location>
        <begin position="1"/>
        <end position="12"/>
    </location>
</feature>
<dbReference type="Proteomes" id="UP000050761">
    <property type="component" value="Unassembled WGS sequence"/>
</dbReference>
<organism evidence="3 4">
    <name type="scientific">Heligmosomoides polygyrus</name>
    <name type="common">Parasitic roundworm</name>
    <dbReference type="NCBI Taxonomy" id="6339"/>
    <lineage>
        <taxon>Eukaryota</taxon>
        <taxon>Metazoa</taxon>
        <taxon>Ecdysozoa</taxon>
        <taxon>Nematoda</taxon>
        <taxon>Chromadorea</taxon>
        <taxon>Rhabditida</taxon>
        <taxon>Rhabditina</taxon>
        <taxon>Rhabditomorpha</taxon>
        <taxon>Strongyloidea</taxon>
        <taxon>Heligmosomidae</taxon>
        <taxon>Heligmosomoides</taxon>
    </lineage>
</organism>
<accession>A0A183FDV1</accession>
<sequence length="118" mass="12784">MVTPTERMRADDSDGWQQSEGEMLRSRGKTPAATSPRTVVGAGAVAEKLGRCRATTSIRSPNSEHAVRSAATSCGFHEQRTSKAPGNACEAWGLNLKRCERGTLCRDRFVDCTSSVHM</sequence>
<name>A0A183FDV1_HELPZ</name>
<evidence type="ECO:0000313" key="4">
    <source>
        <dbReference type="WBParaSite" id="HPBE_0000446801-mRNA-1"/>
    </source>
</evidence>
<accession>A0A3P7XSL7</accession>
<reference evidence="4" key="2">
    <citation type="submission" date="2019-09" db="UniProtKB">
        <authorList>
            <consortium name="WormBaseParasite"/>
        </authorList>
    </citation>
    <scope>IDENTIFICATION</scope>
</reference>